<dbReference type="STRING" id="45065.Lgee_0295"/>
<reference evidence="2 3" key="1">
    <citation type="submission" date="2015-11" db="EMBL/GenBank/DDBJ databases">
        <title>Genomic analysis of 38 Legionella species identifies large and diverse effector repertoires.</title>
        <authorList>
            <person name="Burstein D."/>
            <person name="Amaro F."/>
            <person name="Zusman T."/>
            <person name="Lifshitz Z."/>
            <person name="Cohen O."/>
            <person name="Gilbert J.A."/>
            <person name="Pupko T."/>
            <person name="Shuman H.A."/>
            <person name="Segal G."/>
        </authorList>
    </citation>
    <scope>NUCLEOTIDE SEQUENCE [LARGE SCALE GENOMIC DNA]</scope>
    <source>
        <strain evidence="2 3">ATCC 49504</strain>
    </source>
</reference>
<gene>
    <name evidence="2" type="ORF">Lgee_0295</name>
</gene>
<dbReference type="RefSeq" id="WP_155832455.1">
    <property type="nucleotide sequence ID" value="NZ_CAAAHN010000010.1"/>
</dbReference>
<evidence type="ECO:0000313" key="3">
    <source>
        <dbReference type="Proteomes" id="UP000054785"/>
    </source>
</evidence>
<keyword evidence="1" id="KW-1133">Transmembrane helix</keyword>
<evidence type="ECO:0000256" key="1">
    <source>
        <dbReference type="SAM" id="Phobius"/>
    </source>
</evidence>
<comment type="caution">
    <text evidence="2">The sequence shown here is derived from an EMBL/GenBank/DDBJ whole genome shotgun (WGS) entry which is preliminary data.</text>
</comment>
<keyword evidence="1" id="KW-0472">Membrane</keyword>
<sequence>MALIATFSGIGGTLGTMISDALLSGTLLGSVTTLCVCSLLLLTWSRFSQGD</sequence>
<keyword evidence="1" id="KW-0812">Transmembrane</keyword>
<evidence type="ECO:0000313" key="2">
    <source>
        <dbReference type="EMBL" id="KTD04052.1"/>
    </source>
</evidence>
<proteinExistence type="predicted"/>
<organism evidence="2 3">
    <name type="scientific">Legionella geestiana</name>
    <dbReference type="NCBI Taxonomy" id="45065"/>
    <lineage>
        <taxon>Bacteria</taxon>
        <taxon>Pseudomonadati</taxon>
        <taxon>Pseudomonadota</taxon>
        <taxon>Gammaproteobacteria</taxon>
        <taxon>Legionellales</taxon>
        <taxon>Legionellaceae</taxon>
        <taxon>Legionella</taxon>
    </lineage>
</organism>
<dbReference type="EMBL" id="LNYC01000006">
    <property type="protein sequence ID" value="KTD04052.1"/>
    <property type="molecule type" value="Genomic_DNA"/>
</dbReference>
<dbReference type="AlphaFoldDB" id="A0A0W0U7Q8"/>
<feature type="transmembrane region" description="Helical" evidence="1">
    <location>
        <begin position="25"/>
        <end position="44"/>
    </location>
</feature>
<accession>A0A0W0U7Q8</accession>
<dbReference type="Proteomes" id="UP000054785">
    <property type="component" value="Unassembled WGS sequence"/>
</dbReference>
<name>A0A0W0U7Q8_9GAMM</name>
<protein>
    <submittedName>
        <fullName evidence="2">Uncharacterized protein</fullName>
    </submittedName>
</protein>
<keyword evidence="3" id="KW-1185">Reference proteome</keyword>